<evidence type="ECO:0000313" key="16">
    <source>
        <dbReference type="EMBL" id="RUR20851.1"/>
    </source>
</evidence>
<dbReference type="PANTHER" id="PTHR11070">
    <property type="entry name" value="UVRD / RECB / PCRA DNA HELICASE FAMILY MEMBER"/>
    <property type="match status" value="1"/>
</dbReference>
<dbReference type="Proteomes" id="UP000247152">
    <property type="component" value="Unassembled WGS sequence"/>
</dbReference>
<dbReference type="InterPro" id="IPR027417">
    <property type="entry name" value="P-loop_NTPase"/>
</dbReference>
<accession>A0A317U1V4</accession>
<dbReference type="EMBL" id="RZGX01000022">
    <property type="protein sequence ID" value="RUR20851.1"/>
    <property type="molecule type" value="Genomic_DNA"/>
</dbReference>
<reference evidence="16 18" key="2">
    <citation type="submission" date="2018-12" db="EMBL/GenBank/DDBJ databases">
        <title>Legionella sp,whole genome shotgun sequence.</title>
        <authorList>
            <person name="Wu H."/>
        </authorList>
    </citation>
    <scope>NUCLEOTIDE SEQUENCE [LARGE SCALE GENOMIC DNA]</scope>
    <source>
        <strain evidence="18">km489</strain>
        <strain evidence="16">Km489</strain>
    </source>
</reference>
<dbReference type="Gene3D" id="1.10.10.160">
    <property type="match status" value="1"/>
</dbReference>
<keyword evidence="2 12" id="KW-0547">Nucleotide-binding</keyword>
<evidence type="ECO:0000256" key="10">
    <source>
        <dbReference type="ARBA" id="ARBA00034923"/>
    </source>
</evidence>
<dbReference type="InterPro" id="IPR000212">
    <property type="entry name" value="DNA_helicase_UvrD/REP"/>
</dbReference>
<keyword evidence="7" id="KW-0413">Isomerase</keyword>
<dbReference type="PROSITE" id="PS51217">
    <property type="entry name" value="UVRD_HELICASE_CTER"/>
    <property type="match status" value="1"/>
</dbReference>
<dbReference type="GO" id="GO:0043138">
    <property type="term" value="F:3'-5' DNA helicase activity"/>
    <property type="evidence" value="ECO:0007669"/>
    <property type="project" value="UniProtKB-EC"/>
</dbReference>
<name>A0A317U1V4_9GAMM</name>
<evidence type="ECO:0000256" key="8">
    <source>
        <dbReference type="ARBA" id="ARBA00034617"/>
    </source>
</evidence>
<comment type="caution">
    <text evidence="15">The sequence shown here is derived from an EMBL/GenBank/DDBJ whole genome shotgun (WGS) entry which is preliminary data.</text>
</comment>
<feature type="domain" description="UvrD-like helicase ATP-binding" evidence="13">
    <location>
        <begin position="5"/>
        <end position="281"/>
    </location>
</feature>
<comment type="similarity">
    <text evidence="1">Belongs to the helicase family. UvrD subfamily.</text>
</comment>
<evidence type="ECO:0000256" key="1">
    <source>
        <dbReference type="ARBA" id="ARBA00009922"/>
    </source>
</evidence>
<dbReference type="Gene3D" id="1.10.486.10">
    <property type="entry name" value="PCRA, domain 4"/>
    <property type="match status" value="1"/>
</dbReference>
<dbReference type="InterPro" id="IPR013986">
    <property type="entry name" value="DExx_box_DNA_helicase_dom_sf"/>
</dbReference>
<dbReference type="RefSeq" id="WP_110143552.1">
    <property type="nucleotide sequence ID" value="NZ_QHJG01000028.1"/>
</dbReference>
<dbReference type="EMBL" id="QHJG01000028">
    <property type="protein sequence ID" value="PWY54777.1"/>
    <property type="molecule type" value="Genomic_DNA"/>
</dbReference>
<evidence type="ECO:0000259" key="13">
    <source>
        <dbReference type="PROSITE" id="PS51198"/>
    </source>
</evidence>
<keyword evidence="6" id="KW-0238">DNA-binding</keyword>
<evidence type="ECO:0000256" key="12">
    <source>
        <dbReference type="PROSITE-ProRule" id="PRU00560"/>
    </source>
</evidence>
<dbReference type="AlphaFoldDB" id="A0A317U1V4"/>
<evidence type="ECO:0000256" key="7">
    <source>
        <dbReference type="ARBA" id="ARBA00023235"/>
    </source>
</evidence>
<evidence type="ECO:0000256" key="4">
    <source>
        <dbReference type="ARBA" id="ARBA00022806"/>
    </source>
</evidence>
<dbReference type="OrthoDB" id="5298826at2"/>
<feature type="domain" description="UvrD-like helicase C-terminal" evidence="14">
    <location>
        <begin position="282"/>
        <end position="540"/>
    </location>
</feature>
<evidence type="ECO:0000256" key="6">
    <source>
        <dbReference type="ARBA" id="ARBA00023125"/>
    </source>
</evidence>
<dbReference type="GO" id="GO:0000725">
    <property type="term" value="P:recombinational repair"/>
    <property type="evidence" value="ECO:0007669"/>
    <property type="project" value="TreeGrafter"/>
</dbReference>
<evidence type="ECO:0000256" key="5">
    <source>
        <dbReference type="ARBA" id="ARBA00022840"/>
    </source>
</evidence>
<dbReference type="CDD" id="cd17932">
    <property type="entry name" value="DEXQc_UvrD"/>
    <property type="match status" value="1"/>
</dbReference>
<organism evidence="15 17">
    <name type="scientific">Legionella qingyii</name>
    <dbReference type="NCBI Taxonomy" id="2184757"/>
    <lineage>
        <taxon>Bacteria</taxon>
        <taxon>Pseudomonadati</taxon>
        <taxon>Pseudomonadota</taxon>
        <taxon>Gammaproteobacteria</taxon>
        <taxon>Legionellales</taxon>
        <taxon>Legionellaceae</taxon>
        <taxon>Legionella</taxon>
    </lineage>
</organism>
<dbReference type="InterPro" id="IPR014016">
    <property type="entry name" value="UvrD-like_ATP-bd"/>
</dbReference>
<protein>
    <recommendedName>
        <fullName evidence="9">DNA 3'-5' helicase</fullName>
        <ecNumber evidence="9">5.6.2.4</ecNumber>
    </recommendedName>
    <alternativeName>
        <fullName evidence="10">DNA 3'-5' helicase II</fullName>
    </alternativeName>
</protein>
<evidence type="ECO:0000313" key="18">
    <source>
        <dbReference type="Proteomes" id="UP000287374"/>
    </source>
</evidence>
<dbReference type="EC" id="5.6.2.4" evidence="9"/>
<dbReference type="GO" id="GO:0016787">
    <property type="term" value="F:hydrolase activity"/>
    <property type="evidence" value="ECO:0007669"/>
    <property type="project" value="UniProtKB-UniRule"/>
</dbReference>
<keyword evidence="5 12" id="KW-0067">ATP-binding</keyword>
<evidence type="ECO:0000256" key="2">
    <source>
        <dbReference type="ARBA" id="ARBA00022741"/>
    </source>
</evidence>
<dbReference type="Pfam" id="PF00580">
    <property type="entry name" value="UvrD-helicase"/>
    <property type="match status" value="1"/>
</dbReference>
<dbReference type="GO" id="GO:0005524">
    <property type="term" value="F:ATP binding"/>
    <property type="evidence" value="ECO:0007669"/>
    <property type="project" value="UniProtKB-UniRule"/>
</dbReference>
<gene>
    <name evidence="15" type="ORF">DGG96_15470</name>
    <name evidence="16" type="ORF">ELY20_14405</name>
</gene>
<comment type="catalytic activity">
    <reaction evidence="8">
        <text>Couples ATP hydrolysis with the unwinding of duplex DNA by translocating in the 3'-5' direction.</text>
        <dbReference type="EC" id="5.6.2.4"/>
    </reaction>
</comment>
<proteinExistence type="inferred from homology"/>
<dbReference type="GO" id="GO:0003677">
    <property type="term" value="F:DNA binding"/>
    <property type="evidence" value="ECO:0007669"/>
    <property type="project" value="UniProtKB-KW"/>
</dbReference>
<evidence type="ECO:0000259" key="14">
    <source>
        <dbReference type="PROSITE" id="PS51217"/>
    </source>
</evidence>
<evidence type="ECO:0000256" key="11">
    <source>
        <dbReference type="ARBA" id="ARBA00048988"/>
    </source>
</evidence>
<comment type="catalytic activity">
    <reaction evidence="11">
        <text>ATP + H2O = ADP + phosphate + H(+)</text>
        <dbReference type="Rhea" id="RHEA:13065"/>
        <dbReference type="ChEBI" id="CHEBI:15377"/>
        <dbReference type="ChEBI" id="CHEBI:15378"/>
        <dbReference type="ChEBI" id="CHEBI:30616"/>
        <dbReference type="ChEBI" id="CHEBI:43474"/>
        <dbReference type="ChEBI" id="CHEBI:456216"/>
        <dbReference type="EC" id="5.6.2.4"/>
    </reaction>
</comment>
<evidence type="ECO:0000256" key="9">
    <source>
        <dbReference type="ARBA" id="ARBA00034808"/>
    </source>
</evidence>
<dbReference type="Gene3D" id="3.40.50.300">
    <property type="entry name" value="P-loop containing nucleotide triphosphate hydrolases"/>
    <property type="match status" value="3"/>
</dbReference>
<sequence length="634" mass="72395">MSWNDNLDDKGLEIASSQSTRIRIMAGPGTGKSYIMKKRIMRLIENEKINPEKILAVTFTRTAANDLKKELQLGIVGAEKIHAMTLHSFCFGLLNQKEVFDGLQRTPRPLKTFNSKGSPQFELSPLLADLDLVHDFGNKREKFKRIKAFEAAWARTQEEKLWLKDEEDRLFQHEIEQWLKVHKSMLIGELVPLTLRYLQNNPASNIFDKYSHIVVDEYQDLNKAEQTLIDLLGERISISIVGDIDQSIYSFRYANFNGIEDFSSRHKSVEDKTLNKCRRCDKKIVDLADSLIRYNHPTGTSNKLNSDPDKEDGEVRIVQWKNAVEEADGIAHFIKSLIDQSRYKAGDILILSPRRLLGYRLRNAIQALNISVHSFFHEEAVEDIKAQKAITLLNLLANPDDAVSLRFWLGMNSSTWLSNQYKVLVEIGEQEGKSVREVLDECINGRNINKISQIKKAYISFLSAKSDVSNLSVTQLIDYLFPDKEEGTLILREASLLFLNSNPLAIIKDLWDCLENLITQPEMPEEGDFVRIMSLHKSKGLTSKVTIVTSCVQGLIPNIDNELEGYEKEEFLREQRRLFYVALTRAKEYLVVSSFNTIETKLAYTLGAKFSHRGSLPETIASVFIQQLEGRPGF</sequence>
<reference evidence="15 17" key="1">
    <citation type="submission" date="2018-05" db="EMBL/GenBank/DDBJ databases">
        <title>Legionella qingyii sp.nov., whole genome shotgun sequence.</title>
        <authorList>
            <person name="Wu H."/>
            <person name="Zhu Q."/>
            <person name="Hu C."/>
        </authorList>
    </citation>
    <scope>NUCLEOTIDE SEQUENCE [LARGE SCALE GENOMIC DNA]</scope>
    <source>
        <strain evidence="15 17">HEB18</strain>
    </source>
</reference>
<evidence type="ECO:0000256" key="3">
    <source>
        <dbReference type="ARBA" id="ARBA00022801"/>
    </source>
</evidence>
<keyword evidence="3 12" id="KW-0378">Hydrolase</keyword>
<keyword evidence="4 12" id="KW-0347">Helicase</keyword>
<feature type="binding site" evidence="12">
    <location>
        <begin position="26"/>
        <end position="33"/>
    </location>
    <ligand>
        <name>ATP</name>
        <dbReference type="ChEBI" id="CHEBI:30616"/>
    </ligand>
</feature>
<evidence type="ECO:0000313" key="17">
    <source>
        <dbReference type="Proteomes" id="UP000247152"/>
    </source>
</evidence>
<dbReference type="PANTHER" id="PTHR11070:SF2">
    <property type="entry name" value="ATP-DEPENDENT DNA HELICASE SRS2"/>
    <property type="match status" value="1"/>
</dbReference>
<evidence type="ECO:0000313" key="15">
    <source>
        <dbReference type="EMBL" id="PWY54777.1"/>
    </source>
</evidence>
<keyword evidence="18" id="KW-1185">Reference proteome</keyword>
<dbReference type="PROSITE" id="PS51198">
    <property type="entry name" value="UVRD_HELICASE_ATP_BIND"/>
    <property type="match status" value="1"/>
</dbReference>
<dbReference type="SUPFAM" id="SSF52540">
    <property type="entry name" value="P-loop containing nucleoside triphosphate hydrolases"/>
    <property type="match status" value="1"/>
</dbReference>
<dbReference type="Proteomes" id="UP000287374">
    <property type="component" value="Unassembled WGS sequence"/>
</dbReference>
<dbReference type="Pfam" id="PF13361">
    <property type="entry name" value="UvrD_C"/>
    <property type="match status" value="1"/>
</dbReference>
<dbReference type="InterPro" id="IPR014017">
    <property type="entry name" value="DNA_helicase_UvrD-like_C"/>
</dbReference>